<evidence type="ECO:0000313" key="2">
    <source>
        <dbReference type="EMBL" id="SUP35507.1"/>
    </source>
</evidence>
<feature type="region of interest" description="Disordered" evidence="1">
    <location>
        <begin position="1"/>
        <end position="114"/>
    </location>
</feature>
<dbReference type="Proteomes" id="UP000254150">
    <property type="component" value="Unassembled WGS sequence"/>
</dbReference>
<dbReference type="AlphaFoldDB" id="A0A380NA47"/>
<evidence type="ECO:0000313" key="3">
    <source>
        <dbReference type="Proteomes" id="UP000254150"/>
    </source>
</evidence>
<evidence type="ECO:0000256" key="1">
    <source>
        <dbReference type="SAM" id="MobiDB-lite"/>
    </source>
</evidence>
<proteinExistence type="predicted"/>
<dbReference type="EMBL" id="UHID01000005">
    <property type="protein sequence ID" value="SUP35507.1"/>
    <property type="molecule type" value="Genomic_DNA"/>
</dbReference>
<sequence length="114" mass="11896">MRRFATSPLWTATRSALIPRPPRGVSPAGGPAVPAPASRANGAGEAARAEARTTPGHPGPGLAHPPPIARRTSGEEYTMLVVTAPSPAMRPVSSSRWRIERAATLSRKQSSPVT</sequence>
<name>A0A380NA47_STRGR</name>
<organism evidence="2 3">
    <name type="scientific">Streptomyces griseus</name>
    <dbReference type="NCBI Taxonomy" id="1911"/>
    <lineage>
        <taxon>Bacteria</taxon>
        <taxon>Bacillati</taxon>
        <taxon>Actinomycetota</taxon>
        <taxon>Actinomycetes</taxon>
        <taxon>Kitasatosporales</taxon>
        <taxon>Streptomycetaceae</taxon>
        <taxon>Streptomyces</taxon>
    </lineage>
</organism>
<accession>A0A380NA47</accession>
<reference evidence="2 3" key="1">
    <citation type="submission" date="2018-06" db="EMBL/GenBank/DDBJ databases">
        <authorList>
            <consortium name="Pathogen Informatics"/>
            <person name="Doyle S."/>
        </authorList>
    </citation>
    <scope>NUCLEOTIDE SEQUENCE [LARGE SCALE GENOMIC DNA]</scope>
    <source>
        <strain evidence="2 3">NCTC7807</strain>
    </source>
</reference>
<gene>
    <name evidence="2" type="ORF">NCTC7807_02012</name>
</gene>
<protein>
    <submittedName>
        <fullName evidence="2">Uncharacterized protein</fullName>
    </submittedName>
</protein>
<feature type="compositionally biased region" description="Low complexity" evidence="1">
    <location>
        <begin position="25"/>
        <end position="62"/>
    </location>
</feature>